<sequence length="188" mass="22315">MNFNTKELTSRELLNSKYEVTVKEKDIDFNWQITNETKNIGKFICYKATTKNFRGRNYEAWFTYEIPVPAGPWKFHGLPGLILEIHDDKDLINITFSSIQEHADKKVDYSLPNAKEVLTLEEYLNESFRLYISYVENQMAMIATGQMRQSNPLAYNNFEYTTEQIKWLNQYNEIEYGNYEKSIKEKKD</sequence>
<protein>
    <submittedName>
        <fullName evidence="1">GLPGLI family protein</fullName>
    </submittedName>
</protein>
<proteinExistence type="predicted"/>
<dbReference type="AlphaFoldDB" id="A0A4Q0XIW9"/>
<gene>
    <name evidence="1" type="ORF">ESZ48_09970</name>
</gene>
<dbReference type="RefSeq" id="WP_129017263.1">
    <property type="nucleotide sequence ID" value="NZ_SDDZ01000004.1"/>
</dbReference>
<dbReference type="EMBL" id="SDDZ01000004">
    <property type="protein sequence ID" value="RXJ50293.1"/>
    <property type="molecule type" value="Genomic_DNA"/>
</dbReference>
<organism evidence="1 2">
    <name type="scientific">Gelidibacter gilvus</name>
    <dbReference type="NCBI Taxonomy" id="59602"/>
    <lineage>
        <taxon>Bacteria</taxon>
        <taxon>Pseudomonadati</taxon>
        <taxon>Bacteroidota</taxon>
        <taxon>Flavobacteriia</taxon>
        <taxon>Flavobacteriales</taxon>
        <taxon>Flavobacteriaceae</taxon>
        <taxon>Gelidibacter</taxon>
    </lineage>
</organism>
<dbReference type="OrthoDB" id="1440774at2"/>
<keyword evidence="2" id="KW-1185">Reference proteome</keyword>
<dbReference type="Pfam" id="PF09697">
    <property type="entry name" value="Porph_ging"/>
    <property type="match status" value="1"/>
</dbReference>
<name>A0A4Q0XIW9_9FLAO</name>
<dbReference type="Proteomes" id="UP000289792">
    <property type="component" value="Unassembled WGS sequence"/>
</dbReference>
<comment type="caution">
    <text evidence="1">The sequence shown here is derived from an EMBL/GenBank/DDBJ whole genome shotgun (WGS) entry which is preliminary data.</text>
</comment>
<dbReference type="InterPro" id="IPR005901">
    <property type="entry name" value="GLPGLI"/>
</dbReference>
<dbReference type="NCBIfam" id="TIGR01200">
    <property type="entry name" value="GLPGLI"/>
    <property type="match status" value="1"/>
</dbReference>
<evidence type="ECO:0000313" key="1">
    <source>
        <dbReference type="EMBL" id="RXJ50293.1"/>
    </source>
</evidence>
<accession>A0A4Q0XIW9</accession>
<reference evidence="1 2" key="1">
    <citation type="submission" date="2019-01" db="EMBL/GenBank/DDBJ databases">
        <title>Genome sequence of the Antarctic species Gelidibacter gilvus ACAM 158(T).</title>
        <authorList>
            <person name="Bowman J.P."/>
        </authorList>
    </citation>
    <scope>NUCLEOTIDE SEQUENCE [LARGE SCALE GENOMIC DNA]</scope>
    <source>
        <strain evidence="1 2">IC158</strain>
    </source>
</reference>
<evidence type="ECO:0000313" key="2">
    <source>
        <dbReference type="Proteomes" id="UP000289792"/>
    </source>
</evidence>